<feature type="domain" description="Endonuclease GajA/Old nuclease/RecF-like AAA" evidence="1">
    <location>
        <begin position="1"/>
        <end position="358"/>
    </location>
</feature>
<dbReference type="InterPro" id="IPR041685">
    <property type="entry name" value="AAA_GajA/Old/RecF-like"/>
</dbReference>
<dbReference type="Gene3D" id="3.40.50.300">
    <property type="entry name" value="P-loop containing nucleotide triphosphate hydrolases"/>
    <property type="match status" value="1"/>
</dbReference>
<evidence type="ECO:0000313" key="3">
    <source>
        <dbReference type="Proteomes" id="UP000178315"/>
    </source>
</evidence>
<accession>A0A1G2AAE3</accession>
<dbReference type="InterPro" id="IPR027417">
    <property type="entry name" value="P-loop_NTPase"/>
</dbReference>
<comment type="caution">
    <text evidence="2">The sequence shown here is derived from an EMBL/GenBank/DDBJ whole genome shotgun (WGS) entry which is preliminary data.</text>
</comment>
<proteinExistence type="predicted"/>
<protein>
    <recommendedName>
        <fullName evidence="1">Endonuclease GajA/Old nuclease/RecF-like AAA domain-containing protein</fullName>
    </recommendedName>
</protein>
<evidence type="ECO:0000259" key="1">
    <source>
        <dbReference type="Pfam" id="PF13175"/>
    </source>
</evidence>
<dbReference type="Pfam" id="PF13175">
    <property type="entry name" value="AAA_15"/>
    <property type="match status" value="1"/>
</dbReference>
<reference evidence="2 3" key="1">
    <citation type="journal article" date="2016" name="Nat. Commun.">
        <title>Thousands of microbial genomes shed light on interconnected biogeochemical processes in an aquifer system.</title>
        <authorList>
            <person name="Anantharaman K."/>
            <person name="Brown C.T."/>
            <person name="Hug L.A."/>
            <person name="Sharon I."/>
            <person name="Castelle C.J."/>
            <person name="Probst A.J."/>
            <person name="Thomas B.C."/>
            <person name="Singh A."/>
            <person name="Wilkins M.J."/>
            <person name="Karaoz U."/>
            <person name="Brodie E.L."/>
            <person name="Williams K.H."/>
            <person name="Hubbard S.S."/>
            <person name="Banfield J.F."/>
        </authorList>
    </citation>
    <scope>NUCLEOTIDE SEQUENCE [LARGE SCALE GENOMIC DNA]</scope>
</reference>
<dbReference type="EMBL" id="MHJU01000006">
    <property type="protein sequence ID" value="OGY73863.1"/>
    <property type="molecule type" value="Genomic_DNA"/>
</dbReference>
<dbReference type="PANTHER" id="PTHR43581">
    <property type="entry name" value="ATP/GTP PHOSPHATASE"/>
    <property type="match status" value="1"/>
</dbReference>
<gene>
    <name evidence="2" type="ORF">A3H61_03280</name>
</gene>
<dbReference type="InterPro" id="IPR051396">
    <property type="entry name" value="Bact_Antivir_Def_Nuclease"/>
</dbReference>
<dbReference type="Proteomes" id="UP000178315">
    <property type="component" value="Unassembled WGS sequence"/>
</dbReference>
<evidence type="ECO:0000313" key="2">
    <source>
        <dbReference type="EMBL" id="OGY73863.1"/>
    </source>
</evidence>
<dbReference type="PANTHER" id="PTHR43581:SF2">
    <property type="entry name" value="EXCINUCLEASE ATPASE SUBUNIT"/>
    <property type="match status" value="1"/>
</dbReference>
<organism evidence="2 3">
    <name type="scientific">Candidatus Jacksonbacteria bacterium RIFCSPLOWO2_02_FULL_44_20</name>
    <dbReference type="NCBI Taxonomy" id="1798460"/>
    <lineage>
        <taxon>Bacteria</taxon>
        <taxon>Candidatus Jacksoniibacteriota</taxon>
    </lineage>
</organism>
<name>A0A1G2AAE3_9BACT</name>
<dbReference type="SUPFAM" id="SSF52540">
    <property type="entry name" value="P-loop containing nucleoside triphosphate hydrolases"/>
    <property type="match status" value="1"/>
</dbReference>
<dbReference type="AlphaFoldDB" id="A0A1G2AAE3"/>
<sequence length="587" mass="67620">MLLKQITIQNFRGIDKLEKFEISNLNTFVGKNDAGKSIILRAIERFFDVKQFDTKDVFKGKADNETTSIELSFLPSVVVDDLALDSNKLITIKKEFPLVNGKPKPAEFYLSSDFSEEKYQDLWNKKEQDLNQIISDLGEQPNKSGRGKKNILRIEQIKGILADKERNDTYHELGDFLKNIENAYEITLPEYSLFDAEQDLDIEATNFQSQFKPIIASYFENAKDKTAEIEKGLKSELANEFEEIRKYMTKNVSGLKKLNPTTEFDWSKSLKKFDLNLEFEGQNFDVPISHKGTGFKRLLMVAYFEYLASKKNIPNQIFAIEEPETYLHPSAQEDLLNSIIRISENSQFFLTTHSPVFAGATDGKNSILVTKDESGISHYAREEENIIELIIKELGIRPDYNLIKGIKYLIFVEGKDDIHFLNCYAKTVLGKDLEKDQILCVIGGGGSLKNYADLDLFKKLKGNNLYSVMIDGDSKENGKEKWGDRIKSKCDTDKADFKKLTKREIENYCNPKAICRICRKYLDLKYLDLKIEDDTDVQKHLKDLGLVQKFKNGINVEVFNDMTKEEWEEIDKDSEIKQFIEKVYSKI</sequence>